<gene>
    <name evidence="2" type="ORF">H8744_00995</name>
</gene>
<evidence type="ECO:0008006" key="4">
    <source>
        <dbReference type="Google" id="ProtNLM"/>
    </source>
</evidence>
<dbReference type="EMBL" id="JACRTF010000001">
    <property type="protein sequence ID" value="MBC8591835.1"/>
    <property type="molecule type" value="Genomic_DNA"/>
</dbReference>
<dbReference type="PROSITE" id="PS51257">
    <property type="entry name" value="PROKAR_LIPOPROTEIN"/>
    <property type="match status" value="1"/>
</dbReference>
<evidence type="ECO:0000313" key="3">
    <source>
        <dbReference type="Proteomes" id="UP000651085"/>
    </source>
</evidence>
<keyword evidence="1" id="KW-0732">Signal</keyword>
<reference evidence="2" key="1">
    <citation type="submission" date="2020-08" db="EMBL/GenBank/DDBJ databases">
        <title>Genome public.</title>
        <authorList>
            <person name="Liu C."/>
            <person name="Sun Q."/>
        </authorList>
    </citation>
    <scope>NUCLEOTIDE SEQUENCE</scope>
    <source>
        <strain evidence="2">N12</strain>
    </source>
</reference>
<accession>A0A926F4L0</accession>
<protein>
    <recommendedName>
        <fullName evidence="4">Fimbrillin family protein</fullName>
    </recommendedName>
</protein>
<feature type="signal peptide" evidence="1">
    <location>
        <begin position="1"/>
        <end position="20"/>
    </location>
</feature>
<keyword evidence="3" id="KW-1185">Reference proteome</keyword>
<proteinExistence type="predicted"/>
<dbReference type="RefSeq" id="WP_262433056.1">
    <property type="nucleotide sequence ID" value="NZ_JACRTF010000001.1"/>
</dbReference>
<organism evidence="2 3">
    <name type="scientific">Jilunia laotingensis</name>
    <dbReference type="NCBI Taxonomy" id="2763675"/>
    <lineage>
        <taxon>Bacteria</taxon>
        <taxon>Pseudomonadati</taxon>
        <taxon>Bacteroidota</taxon>
        <taxon>Bacteroidia</taxon>
        <taxon>Bacteroidales</taxon>
        <taxon>Bacteroidaceae</taxon>
        <taxon>Jilunia</taxon>
    </lineage>
</organism>
<feature type="chain" id="PRO_5039083987" description="Fimbrillin family protein" evidence="1">
    <location>
        <begin position="21"/>
        <end position="838"/>
    </location>
</feature>
<evidence type="ECO:0000313" key="2">
    <source>
        <dbReference type="EMBL" id="MBC8591835.1"/>
    </source>
</evidence>
<dbReference type="Proteomes" id="UP000651085">
    <property type="component" value="Unassembled WGS sequence"/>
</dbReference>
<name>A0A926F4L0_9BACT</name>
<sequence length="838" mass="87245">MRTKHYFTALALPLVFAACSNDDLDVNNTPELNGPKLAENFSFTADIIGQDADTRIGFEDGINKAFSWLPQYANEDNGAKTADELIGVCLIGGVDEISNPSGKVFTNYPFKLKGWMNPEGGIESVDVPASVGAGNTTLAAWRNAQSDQWLKDPEGMTKGNFVTCTTPSTTLMAGDYVIYYPHDAEFNSIKQLPIANYNSVQTAATVTKDGDYAHIPSTVFAVSEKTTLAPGTETSSFKLYFMNYLLGFKMYKGEGELTKSIKRIIVEVKDGTQFPTEGTVNALNHSFVASTENTTESLVLTLGTGSGVSIADGTEVAPYLTAMTMLPVNLSGKTIVIKVVPTDGTKVAIYEKNGTNFVASKYGQFSLPIVDADFNKDMDRMVFTADEFKAEAAKGGVIKLMDDVTITEMPSDVAHSLVVNGTKKLTINTVALAPTADWTFNCPVEIAAGLTTADNHAITFNGKVEVIGGNITVTTGTLNINGKGSSIAATAGDISIGDTLNVNDEITIGKSITLAANKAAANLNADGIVMAGATSGTATGALNINANVINNKLLNVANMKLTIAAGKTLTVDAGRVPAASTATLEGIAANTVVLNGTLDVVKGEVTSTNLEVPGKLIIGTGSKFTNSTTDSTLKLIGTGEIVNNGTFTNEGTVMVNDATATFNNVGDFENGRSVVLLGQLNNAATDKFVNTASGSVSGKANFNGTYTIEVEVMTSSEFALANSDTKCGLIRLTGATTSTAAISTEKAIELGTGSSLDASAGPITFGDLTVTGNNVTTTGNVNVTNDVTINKSAKLTVSGGVLAVTGKVINNGTFAISSGRATCSGIAGTGTWTNYPEW</sequence>
<comment type="caution">
    <text evidence="2">The sequence shown here is derived from an EMBL/GenBank/DDBJ whole genome shotgun (WGS) entry which is preliminary data.</text>
</comment>
<dbReference type="AlphaFoldDB" id="A0A926F4L0"/>
<evidence type="ECO:0000256" key="1">
    <source>
        <dbReference type="SAM" id="SignalP"/>
    </source>
</evidence>